<evidence type="ECO:0008006" key="3">
    <source>
        <dbReference type="Google" id="ProtNLM"/>
    </source>
</evidence>
<evidence type="ECO:0000313" key="2">
    <source>
        <dbReference type="Proteomes" id="UP000002027"/>
    </source>
</evidence>
<reference evidence="2" key="1">
    <citation type="submission" date="2009-11" db="EMBL/GenBank/DDBJ databases">
        <title>The complete chromosome 1 of Sphaerobacter thermophilus DSM 20745.</title>
        <authorList>
            <person name="Lucas S."/>
            <person name="Copeland A."/>
            <person name="Lapidus A."/>
            <person name="Glavina del Rio T."/>
            <person name="Dalin E."/>
            <person name="Tice H."/>
            <person name="Bruce D."/>
            <person name="Goodwin L."/>
            <person name="Pitluck S."/>
            <person name="Kyrpides N."/>
            <person name="Mavromatis K."/>
            <person name="Ivanova N."/>
            <person name="Mikhailova N."/>
            <person name="LaButti K.M."/>
            <person name="Clum A."/>
            <person name="Sun H.I."/>
            <person name="Brettin T."/>
            <person name="Detter J.C."/>
            <person name="Han C."/>
            <person name="Larimer F."/>
            <person name="Land M."/>
            <person name="Hauser L."/>
            <person name="Markowitz V."/>
            <person name="Cheng J.F."/>
            <person name="Hugenholtz P."/>
            <person name="Woyke T."/>
            <person name="Wu D."/>
            <person name="Steenblock K."/>
            <person name="Schneider S."/>
            <person name="Pukall R."/>
            <person name="Goeker M."/>
            <person name="Klenk H.P."/>
            <person name="Eisen J.A."/>
        </authorList>
    </citation>
    <scope>NUCLEOTIDE SEQUENCE [LARGE SCALE GENOMIC DNA]</scope>
    <source>
        <strain evidence="2">ATCC 49802 / DSM 20745 / S 6022</strain>
    </source>
</reference>
<name>D1C234_SPHTD</name>
<dbReference type="AlphaFoldDB" id="D1C234"/>
<dbReference type="HOGENOM" id="CLU_1969135_0_0_0"/>
<proteinExistence type="predicted"/>
<dbReference type="SUPFAM" id="SSF50346">
    <property type="entry name" value="PRC-barrel domain"/>
    <property type="match status" value="1"/>
</dbReference>
<dbReference type="Proteomes" id="UP000002027">
    <property type="component" value="Chromosome 1"/>
</dbReference>
<dbReference type="KEGG" id="sti:Sthe_0864"/>
<dbReference type="EMBL" id="CP001823">
    <property type="protein sequence ID" value="ACZ38301.1"/>
    <property type="molecule type" value="Genomic_DNA"/>
</dbReference>
<evidence type="ECO:0000313" key="1">
    <source>
        <dbReference type="EMBL" id="ACZ38301.1"/>
    </source>
</evidence>
<dbReference type="InterPro" id="IPR011033">
    <property type="entry name" value="PRC_barrel-like_sf"/>
</dbReference>
<organism evidence="1 2">
    <name type="scientific">Sphaerobacter thermophilus (strain ATCC 49802 / DSM 20745 / KCCM 41009 / NCIMB 13125 / S 6022)</name>
    <dbReference type="NCBI Taxonomy" id="479434"/>
    <lineage>
        <taxon>Bacteria</taxon>
        <taxon>Pseudomonadati</taxon>
        <taxon>Thermomicrobiota</taxon>
        <taxon>Thermomicrobia</taxon>
        <taxon>Sphaerobacterales</taxon>
        <taxon>Sphaerobacterineae</taxon>
        <taxon>Sphaerobacteraceae</taxon>
        <taxon>Sphaerobacter</taxon>
    </lineage>
</organism>
<keyword evidence="2" id="KW-1185">Reference proteome</keyword>
<gene>
    <name evidence="1" type="ordered locus">Sthe_0864</name>
</gene>
<sequence>MDHLPGSENDWQQIQREMEAHAHRWDADFILFDPDQLTAQLQPGMRVVTRTGEKLGTVRRVYQPVGLNQDEPYHWEIFVHVDRGPFRGDLFLPSRLIGDIEAETVRLTASRHELDGMVLDRPEFVPE</sequence>
<accession>D1C234</accession>
<dbReference type="InParanoid" id="D1C234"/>
<protein>
    <recommendedName>
        <fullName evidence="3">PRC-barrel domain-containing protein</fullName>
    </recommendedName>
</protein>
<dbReference type="RefSeq" id="WP_012871348.1">
    <property type="nucleotide sequence ID" value="NC_013523.1"/>
</dbReference>
<reference evidence="1 2" key="2">
    <citation type="journal article" date="2010" name="Stand. Genomic Sci.">
        <title>Complete genome sequence of Desulfohalobium retbaense type strain (HR(100)).</title>
        <authorList>
            <person name="Spring S."/>
            <person name="Nolan M."/>
            <person name="Lapidus A."/>
            <person name="Glavina Del Rio T."/>
            <person name="Copeland A."/>
            <person name="Tice H."/>
            <person name="Cheng J.F."/>
            <person name="Lucas S."/>
            <person name="Land M."/>
            <person name="Chen F."/>
            <person name="Bruce D."/>
            <person name="Goodwin L."/>
            <person name="Pitluck S."/>
            <person name="Ivanova N."/>
            <person name="Mavromatis K."/>
            <person name="Mikhailova N."/>
            <person name="Pati A."/>
            <person name="Chen A."/>
            <person name="Palaniappan K."/>
            <person name="Hauser L."/>
            <person name="Chang Y.J."/>
            <person name="Jeffries C.D."/>
            <person name="Munk C."/>
            <person name="Kiss H."/>
            <person name="Chain P."/>
            <person name="Han C."/>
            <person name="Brettin T."/>
            <person name="Detter J.C."/>
            <person name="Schuler E."/>
            <person name="Goker M."/>
            <person name="Rohde M."/>
            <person name="Bristow J."/>
            <person name="Eisen J.A."/>
            <person name="Markowitz V."/>
            <person name="Hugenholtz P."/>
            <person name="Kyrpides N.C."/>
            <person name="Klenk H.P."/>
        </authorList>
    </citation>
    <scope>NUCLEOTIDE SEQUENCE [LARGE SCALE GENOMIC DNA]</scope>
    <source>
        <strain evidence="2">ATCC 49802 / DSM 20745 / S 6022</strain>
    </source>
</reference>